<evidence type="ECO:0000313" key="3">
    <source>
        <dbReference type="Proteomes" id="UP001596022"/>
    </source>
</evidence>
<dbReference type="Pfam" id="PF22282">
    <property type="entry name" value="CydS"/>
    <property type="match status" value="1"/>
</dbReference>
<keyword evidence="1" id="KW-0472">Membrane</keyword>
<keyword evidence="1" id="KW-0812">Transmembrane</keyword>
<proteinExistence type="predicted"/>
<dbReference type="Proteomes" id="UP001596022">
    <property type="component" value="Unassembled WGS sequence"/>
</dbReference>
<accession>A0ABV9GMB7</accession>
<organism evidence="2 3">
    <name type="scientific">Camelliibacillus cellulosilyticus</name>
    <dbReference type="NCBI Taxonomy" id="2174486"/>
    <lineage>
        <taxon>Bacteria</taxon>
        <taxon>Bacillati</taxon>
        <taxon>Bacillota</taxon>
        <taxon>Bacilli</taxon>
        <taxon>Bacillales</taxon>
        <taxon>Sporolactobacillaceae</taxon>
        <taxon>Camelliibacillus</taxon>
    </lineage>
</organism>
<comment type="caution">
    <text evidence="2">The sequence shown here is derived from an EMBL/GenBank/DDBJ whole genome shotgun (WGS) entry which is preliminary data.</text>
</comment>
<sequence length="34" mass="3974">MQHFLIIWAPWIVLICAIGTLFIWGAWGKTEDDK</sequence>
<dbReference type="EMBL" id="JBHSFW010000001">
    <property type="protein sequence ID" value="MFC4618304.1"/>
    <property type="molecule type" value="Genomic_DNA"/>
</dbReference>
<evidence type="ECO:0000313" key="2">
    <source>
        <dbReference type="EMBL" id="MFC4618304.1"/>
    </source>
</evidence>
<name>A0ABV9GMB7_9BACL</name>
<protein>
    <submittedName>
        <fullName evidence="2">Uncharacterized protein</fullName>
    </submittedName>
</protein>
<dbReference type="RefSeq" id="WP_376845302.1">
    <property type="nucleotide sequence ID" value="NZ_JBHSFW010000001.1"/>
</dbReference>
<feature type="transmembrane region" description="Helical" evidence="1">
    <location>
        <begin position="6"/>
        <end position="27"/>
    </location>
</feature>
<reference evidence="3" key="1">
    <citation type="journal article" date="2019" name="Int. J. Syst. Evol. Microbiol.">
        <title>The Global Catalogue of Microorganisms (GCM) 10K type strain sequencing project: providing services to taxonomists for standard genome sequencing and annotation.</title>
        <authorList>
            <consortium name="The Broad Institute Genomics Platform"/>
            <consortium name="The Broad Institute Genome Sequencing Center for Infectious Disease"/>
            <person name="Wu L."/>
            <person name="Ma J."/>
        </authorList>
    </citation>
    <scope>NUCLEOTIDE SEQUENCE [LARGE SCALE GENOMIC DNA]</scope>
    <source>
        <strain evidence="3">CGMCC 1.16306</strain>
    </source>
</reference>
<evidence type="ECO:0000256" key="1">
    <source>
        <dbReference type="SAM" id="Phobius"/>
    </source>
</evidence>
<dbReference type="InterPro" id="IPR054381">
    <property type="entry name" value="CydS"/>
</dbReference>
<gene>
    <name evidence="2" type="ORF">ACFO4N_06115</name>
</gene>
<keyword evidence="3" id="KW-1185">Reference proteome</keyword>
<keyword evidence="1" id="KW-1133">Transmembrane helix</keyword>